<organism evidence="1 2">
    <name type="scientific">Elysia crispata</name>
    <name type="common">lettuce slug</name>
    <dbReference type="NCBI Taxonomy" id="231223"/>
    <lineage>
        <taxon>Eukaryota</taxon>
        <taxon>Metazoa</taxon>
        <taxon>Spiralia</taxon>
        <taxon>Lophotrochozoa</taxon>
        <taxon>Mollusca</taxon>
        <taxon>Gastropoda</taxon>
        <taxon>Heterobranchia</taxon>
        <taxon>Euthyneura</taxon>
        <taxon>Panpulmonata</taxon>
        <taxon>Sacoglossa</taxon>
        <taxon>Placobranchoidea</taxon>
        <taxon>Plakobranchidae</taxon>
        <taxon>Elysia</taxon>
    </lineage>
</organism>
<evidence type="ECO:0000313" key="2">
    <source>
        <dbReference type="Proteomes" id="UP001283361"/>
    </source>
</evidence>
<accession>A0AAE1DZF7</accession>
<dbReference type="Proteomes" id="UP001283361">
    <property type="component" value="Unassembled WGS sequence"/>
</dbReference>
<protein>
    <submittedName>
        <fullName evidence="1">Uncharacterized protein</fullName>
    </submittedName>
</protein>
<dbReference type="EMBL" id="JAWDGP010001872">
    <property type="protein sequence ID" value="KAK3787243.1"/>
    <property type="molecule type" value="Genomic_DNA"/>
</dbReference>
<keyword evidence="2" id="KW-1185">Reference proteome</keyword>
<sequence length="94" mass="10747">MNFPRKISEENGSSPFRTRLGLYFRWDPTLLPVGTTGDRIRDIAIVSPSLYVLVFLARYEKRSQQAKPKPMQSRSFFVSTFTPQYEKGSGKGRG</sequence>
<dbReference type="AlphaFoldDB" id="A0AAE1DZF7"/>
<evidence type="ECO:0000313" key="1">
    <source>
        <dbReference type="EMBL" id="KAK3787243.1"/>
    </source>
</evidence>
<gene>
    <name evidence="1" type="ORF">RRG08_055966</name>
</gene>
<name>A0AAE1DZF7_9GAST</name>
<reference evidence="1" key="1">
    <citation type="journal article" date="2023" name="G3 (Bethesda)">
        <title>A reference genome for the long-term kleptoplast-retaining sea slug Elysia crispata morphotype clarki.</title>
        <authorList>
            <person name="Eastman K.E."/>
            <person name="Pendleton A.L."/>
            <person name="Shaikh M.A."/>
            <person name="Suttiyut T."/>
            <person name="Ogas R."/>
            <person name="Tomko P."/>
            <person name="Gavelis G."/>
            <person name="Widhalm J.R."/>
            <person name="Wisecaver J.H."/>
        </authorList>
    </citation>
    <scope>NUCLEOTIDE SEQUENCE</scope>
    <source>
        <strain evidence="1">ECLA1</strain>
    </source>
</reference>
<comment type="caution">
    <text evidence="1">The sequence shown here is derived from an EMBL/GenBank/DDBJ whole genome shotgun (WGS) entry which is preliminary data.</text>
</comment>
<proteinExistence type="predicted"/>